<dbReference type="SUPFAM" id="SSF49384">
    <property type="entry name" value="Carbohydrate-binding domain"/>
    <property type="match status" value="2"/>
</dbReference>
<dbReference type="InterPro" id="IPR012334">
    <property type="entry name" value="Pectin_lyas_fold"/>
</dbReference>
<dbReference type="NCBIfam" id="TIGR04183">
    <property type="entry name" value="Por_Secre_tail"/>
    <property type="match status" value="1"/>
</dbReference>
<dbReference type="InterPro" id="IPR026444">
    <property type="entry name" value="Secre_tail"/>
</dbReference>
<dbReference type="RefSeq" id="WP_228228401.1">
    <property type="nucleotide sequence ID" value="NZ_JAJGMW010000001.1"/>
</dbReference>
<gene>
    <name evidence="3" type="ORF">LLW17_00980</name>
</gene>
<accession>A0ABS8GMS2</accession>
<dbReference type="InterPro" id="IPR001956">
    <property type="entry name" value="CBM3"/>
</dbReference>
<dbReference type="Pfam" id="PF00942">
    <property type="entry name" value="CBM_3"/>
    <property type="match status" value="2"/>
</dbReference>
<dbReference type="Gene3D" id="2.160.20.10">
    <property type="entry name" value="Single-stranded right-handed beta-helix, Pectin lyase-like"/>
    <property type="match status" value="1"/>
</dbReference>
<dbReference type="InterPro" id="IPR011050">
    <property type="entry name" value="Pectin_lyase_fold/virulence"/>
</dbReference>
<dbReference type="InterPro" id="IPR008965">
    <property type="entry name" value="CBM2/CBM3_carb-bd_dom_sf"/>
</dbReference>
<feature type="domain" description="CBM3" evidence="2">
    <location>
        <begin position="834"/>
        <end position="987"/>
    </location>
</feature>
<sequence length="1348" mass="149993">MLKNYQIFIFVLLMSFSALGQITTYQWPKEQGQALISDKYEVYVKSGSSEEVKLEVLMSHSRFQGDFRANELEGRTFSFVNIDYNPENGESLTFRVVKLFGDNSQSIELVPKSYNLQPSIDSGNEVSFDINESSKYISVNFNGLDNQTPTYGWIKHMLCIFINPGQNEIPESSSADAVIYSNSVPSETLKEAGLIYFPKGYHNLRNYTGGDVISDDGVLYLQDGQSVYFEGGAFVEGLIDRNPEGANNQKIFGRGILSGRQYEWRASPLFEGPFHPEILRVGNNASIEGITVLDSPHHGIVGNDNVTIKNVKFNGWHANNDGIRVSSGSEISETFVRAVDDHFYNWNIYVHDCVLWAGHNGAIMTYGWSNLRTGASLMENIDVINPEWTGLGNNNGLIASQVALDFSPRDYGTGSTLTTLRNIRIEGSIPGITNLKPRSETNAIPSGPKVLEVQLGYLGDLLLDNIQVENQFNKGRIIGRQDATSDGSSSFLVKNVTLTNVEIGGVKLNEDNANIFFDIEETTTKDIVFDPGQGKPIALTRVETFDEVSILPVTNSSGAEYSLNQNNLNDLQAGEGNWFGVQATGNTDYNIYNEGGNPDAYLGRSSDVAFARGVAYVYNNSDLELNGLLSMSFDYFWKLDGNRLSYRVYGINDNEANGIDGRLVLTGGSGAFGDNFACEYKGSDATELSSNLALGTSSGWSKYDYDILLSDYEYIIIAFANTYGSVQSGNIGGLFGIDNVTVPFLIKAPIFDLQANRSGINQVNLNWINLNESITKINVLRKADDAEEFTIIDEIDATSIYIDSNADPAKSYTYKLEAFNETQSLGFSSEVSITPRSLAIYYKNSDAKPMNNQIEPHFELKNIGGTTEQLSDYSFRYWFKTENYDDLNSVIDYAALDKSNIKTSIQQVSNPRIGATHYLQVEFSDDLESLSAGEGTGIIQSRIHKKNWTNFDETNDFSYQASAPAFKSSESISIYKNGELIWGMEPKSEEPNLQISVNHKVTKGNRIDDGQIKPSFDIINEGNTALDLKELEVRYWFSSEENDKFNFYTDYAKLGTSNIQGQIIDLQELSTPETTHYLSLKFADASGKLAPFSSTGEIQTRFNGLDYSKFDESNDWSFSPSTDFILNDRITVYYKGNQIFGSEPSLNRTIVFLNDYNDSCGALGPRIIPTLTIASDFDEVLVYRNQQLINVVLTPADGQVFGRYGRYRFADVPLEPNTTYEYRLELFSDGKLIGNGIFEATTAVSCETKAASNEKITLSKEATNNNSFTTVSLYPNPFKDLLNVSFSKDESPEYLIISDMSGKQVFYKKLTADTMSLQLQISGFSKGIYLLTVYNKAGNQKTFKLIKE</sequence>
<proteinExistence type="predicted"/>
<protein>
    <submittedName>
        <fullName evidence="3">T9SS type A sorting domain-containing protein</fullName>
    </submittedName>
</protein>
<feature type="domain" description="CBM3" evidence="2">
    <location>
        <begin position="992"/>
        <end position="1145"/>
    </location>
</feature>
<dbReference type="PROSITE" id="PS51172">
    <property type="entry name" value="CBM3"/>
    <property type="match status" value="2"/>
</dbReference>
<dbReference type="SMART" id="SM01067">
    <property type="entry name" value="CBM_3"/>
    <property type="match status" value="2"/>
</dbReference>
<evidence type="ECO:0000256" key="1">
    <source>
        <dbReference type="ARBA" id="ARBA00022729"/>
    </source>
</evidence>
<dbReference type="InterPro" id="IPR036966">
    <property type="entry name" value="CBM3_sf"/>
</dbReference>
<keyword evidence="1" id="KW-0732">Signal</keyword>
<dbReference type="Gene3D" id="2.60.40.710">
    <property type="entry name" value="Endoglucanase-like"/>
    <property type="match status" value="2"/>
</dbReference>
<dbReference type="InterPro" id="IPR013783">
    <property type="entry name" value="Ig-like_fold"/>
</dbReference>
<evidence type="ECO:0000313" key="3">
    <source>
        <dbReference type="EMBL" id="MCC4211277.1"/>
    </source>
</evidence>
<dbReference type="Gene3D" id="2.60.40.10">
    <property type="entry name" value="Immunoglobulins"/>
    <property type="match status" value="1"/>
</dbReference>
<organism evidence="3 4">
    <name type="scientific">Leeuwenhoekiella parthenopeia</name>
    <dbReference type="NCBI Taxonomy" id="2890320"/>
    <lineage>
        <taxon>Bacteria</taxon>
        <taxon>Pseudomonadati</taxon>
        <taxon>Bacteroidota</taxon>
        <taxon>Flavobacteriia</taxon>
        <taxon>Flavobacteriales</taxon>
        <taxon>Flavobacteriaceae</taxon>
        <taxon>Leeuwenhoekiella</taxon>
    </lineage>
</organism>
<dbReference type="Pfam" id="PF18962">
    <property type="entry name" value="Por_Secre_tail"/>
    <property type="match status" value="1"/>
</dbReference>
<dbReference type="SUPFAM" id="SSF51126">
    <property type="entry name" value="Pectin lyase-like"/>
    <property type="match status" value="1"/>
</dbReference>
<comment type="caution">
    <text evidence="3">The sequence shown here is derived from an EMBL/GenBank/DDBJ whole genome shotgun (WGS) entry which is preliminary data.</text>
</comment>
<dbReference type="EMBL" id="JAJGMW010000001">
    <property type="protein sequence ID" value="MCC4211277.1"/>
    <property type="molecule type" value="Genomic_DNA"/>
</dbReference>
<keyword evidence="4" id="KW-1185">Reference proteome</keyword>
<dbReference type="Proteomes" id="UP001197770">
    <property type="component" value="Unassembled WGS sequence"/>
</dbReference>
<reference evidence="3 4" key="1">
    <citation type="submission" date="2021-11" db="EMBL/GenBank/DDBJ databases">
        <title>Seasonal and diel survey of microbial diversity of the Tyrrhenian coast.</title>
        <authorList>
            <person name="Gattoni G."/>
            <person name="Corral P."/>
        </authorList>
    </citation>
    <scope>NUCLEOTIDE SEQUENCE [LARGE SCALE GENOMIC DNA]</scope>
    <source>
        <strain evidence="3 4">Mr9</strain>
    </source>
</reference>
<evidence type="ECO:0000259" key="2">
    <source>
        <dbReference type="PROSITE" id="PS51172"/>
    </source>
</evidence>
<evidence type="ECO:0000313" key="4">
    <source>
        <dbReference type="Proteomes" id="UP001197770"/>
    </source>
</evidence>
<name>A0ABS8GMS2_9FLAO</name>